<feature type="compositionally biased region" description="Polar residues" evidence="1">
    <location>
        <begin position="121"/>
        <end position="131"/>
    </location>
</feature>
<feature type="region of interest" description="Disordered" evidence="1">
    <location>
        <begin position="121"/>
        <end position="178"/>
    </location>
</feature>
<dbReference type="Proteomes" id="UP000192247">
    <property type="component" value="Unassembled WGS sequence"/>
</dbReference>
<keyword evidence="3" id="KW-1185">Reference proteome</keyword>
<organism evidence="2 3">
    <name type="scientific">Tropilaelaps mercedesae</name>
    <dbReference type="NCBI Taxonomy" id="418985"/>
    <lineage>
        <taxon>Eukaryota</taxon>
        <taxon>Metazoa</taxon>
        <taxon>Ecdysozoa</taxon>
        <taxon>Arthropoda</taxon>
        <taxon>Chelicerata</taxon>
        <taxon>Arachnida</taxon>
        <taxon>Acari</taxon>
        <taxon>Parasitiformes</taxon>
        <taxon>Mesostigmata</taxon>
        <taxon>Gamasina</taxon>
        <taxon>Dermanyssoidea</taxon>
        <taxon>Laelapidae</taxon>
        <taxon>Tropilaelaps</taxon>
    </lineage>
</organism>
<dbReference type="InParanoid" id="A0A1V9XEE8"/>
<evidence type="ECO:0000256" key="1">
    <source>
        <dbReference type="SAM" id="MobiDB-lite"/>
    </source>
</evidence>
<protein>
    <submittedName>
        <fullName evidence="2">Uncharacterized protein</fullName>
    </submittedName>
</protein>
<accession>A0A1V9XEE8</accession>
<evidence type="ECO:0000313" key="3">
    <source>
        <dbReference type="Proteomes" id="UP000192247"/>
    </source>
</evidence>
<dbReference type="EMBL" id="MNPL01013115">
    <property type="protein sequence ID" value="OQR71917.1"/>
    <property type="molecule type" value="Genomic_DNA"/>
</dbReference>
<proteinExistence type="predicted"/>
<dbReference type="OrthoDB" id="10636890at2759"/>
<dbReference type="AlphaFoldDB" id="A0A1V9XEE8"/>
<evidence type="ECO:0000313" key="2">
    <source>
        <dbReference type="EMBL" id="OQR71917.1"/>
    </source>
</evidence>
<gene>
    <name evidence="2" type="ORF">BIW11_03879</name>
</gene>
<comment type="caution">
    <text evidence="2">The sequence shown here is derived from an EMBL/GenBank/DDBJ whole genome shotgun (WGS) entry which is preliminary data.</text>
</comment>
<reference evidence="2 3" key="1">
    <citation type="journal article" date="2017" name="Gigascience">
        <title>Draft genome of the honey bee ectoparasitic mite, Tropilaelaps mercedesae, is shaped by the parasitic life history.</title>
        <authorList>
            <person name="Dong X."/>
            <person name="Armstrong S.D."/>
            <person name="Xia D."/>
            <person name="Makepeace B.L."/>
            <person name="Darby A.C."/>
            <person name="Kadowaki T."/>
        </authorList>
    </citation>
    <scope>NUCLEOTIDE SEQUENCE [LARGE SCALE GENOMIC DNA]</scope>
    <source>
        <strain evidence="2">Wuxi-XJTLU</strain>
    </source>
</reference>
<sequence length="178" mass="20009">MCPRKICWGARVLLRRNENLYRATIDWQAPRDSWWHCIFDDCDSHPMCVKADQLLECPTSVVCLPRALAYVYCGDERNVFPDPGGTGTLHVMRYTEVRGPVTGLPMSKIIGYFRDDDSPELATNGQVTSTPEALKSSEVDASRANAQPSVQRPDRPLRSSRGRPVGADYRSNSKAKRH</sequence>
<name>A0A1V9XEE8_9ACAR</name>